<reference evidence="1" key="2">
    <citation type="submission" date="2025-03" db="EMBL/GenBank/DDBJ databases">
        <authorList>
            <consortium name="ELIXIR-Norway"/>
            <consortium name="Elixir Norway"/>
        </authorList>
    </citation>
    <scope>NUCLEOTIDE SEQUENCE</scope>
</reference>
<accession>A0AC59Z9W0</accession>
<evidence type="ECO:0000313" key="2">
    <source>
        <dbReference type="Proteomes" id="UP001162501"/>
    </source>
</evidence>
<reference evidence="1" key="1">
    <citation type="submission" date="2023-05" db="EMBL/GenBank/DDBJ databases">
        <authorList>
            <consortium name="ELIXIR-Norway"/>
        </authorList>
    </citation>
    <scope>NUCLEOTIDE SEQUENCE</scope>
</reference>
<name>A0AC59Z9W0_RANTA</name>
<sequence>MWLVRERVNAPSRPELRPQRQRTPWAQAMENLMVSTMGTGVQLCYSTVHEENQTAQFNLLLNVYTMLITVLSAASVRRESSPGPEGDTLEGEDHGL</sequence>
<organism evidence="1 2">
    <name type="scientific">Rangifer tarandus platyrhynchus</name>
    <name type="common">Svalbard reindeer</name>
    <dbReference type="NCBI Taxonomy" id="3082113"/>
    <lineage>
        <taxon>Eukaryota</taxon>
        <taxon>Metazoa</taxon>
        <taxon>Chordata</taxon>
        <taxon>Craniata</taxon>
        <taxon>Vertebrata</taxon>
        <taxon>Euteleostomi</taxon>
        <taxon>Mammalia</taxon>
        <taxon>Eutheria</taxon>
        <taxon>Laurasiatheria</taxon>
        <taxon>Artiodactyla</taxon>
        <taxon>Ruminantia</taxon>
        <taxon>Pecora</taxon>
        <taxon>Cervidae</taxon>
        <taxon>Odocoileinae</taxon>
        <taxon>Rangifer</taxon>
    </lineage>
</organism>
<gene>
    <name evidence="1" type="ORF">MRATA1EN22A_LOCUS15742</name>
</gene>
<protein>
    <submittedName>
        <fullName evidence="1">Uncharacterized protein</fullName>
    </submittedName>
</protein>
<dbReference type="EMBL" id="OX596110">
    <property type="protein sequence ID" value="CAN0328259.1"/>
    <property type="molecule type" value="Genomic_DNA"/>
</dbReference>
<proteinExistence type="predicted"/>
<evidence type="ECO:0000313" key="1">
    <source>
        <dbReference type="EMBL" id="CAN0328259.1"/>
    </source>
</evidence>
<dbReference type="Proteomes" id="UP001162501">
    <property type="component" value="Chromosome 26"/>
</dbReference>